<dbReference type="PANTHER" id="PTHR30212">
    <property type="entry name" value="PROTEIN YIIM"/>
    <property type="match status" value="1"/>
</dbReference>
<sequence length="216" mass="23564">MNPRIVSVNAGLPRVVEEKPRLVTGIDKIPRFGPVTVGNLGLEGDGVADERRHGGTFRALHVHAAEDLAHWERELGRSVRPGLFGENLTTTDLDLNRCVVGEEWMIGTARFAVTTVRMPSPRFERWMGLQGCDSTGWVERFTAYGRPGLYLSVLGRGHVAAGDPVDVLHVPDHGLTIGTVFRALHAEPGLLPLLLEVDGLPPEVYDRAQDHVDGTG</sequence>
<dbReference type="Pfam" id="PF03473">
    <property type="entry name" value="MOSC"/>
    <property type="match status" value="1"/>
</dbReference>
<dbReference type="InterPro" id="IPR005302">
    <property type="entry name" value="MoCF_Sase_C"/>
</dbReference>
<reference evidence="2 3" key="1">
    <citation type="submission" date="2023-07" db="EMBL/GenBank/DDBJ databases">
        <title>Sequencing the genomes of 1000 actinobacteria strains.</title>
        <authorList>
            <person name="Klenk H.-P."/>
        </authorList>
    </citation>
    <scope>NUCLEOTIDE SEQUENCE [LARGE SCALE GENOMIC DNA]</scope>
    <source>
        <strain evidence="2 3">DSM 19426</strain>
    </source>
</reference>
<dbReference type="PANTHER" id="PTHR30212:SF2">
    <property type="entry name" value="PROTEIN YIIM"/>
    <property type="match status" value="1"/>
</dbReference>
<keyword evidence="3" id="KW-1185">Reference proteome</keyword>
<name>A0ABU2C0T2_9ACTN</name>
<dbReference type="EMBL" id="JAVDYG010000001">
    <property type="protein sequence ID" value="MDR7364273.1"/>
    <property type="molecule type" value="Genomic_DNA"/>
</dbReference>
<dbReference type="InterPro" id="IPR011037">
    <property type="entry name" value="Pyrv_Knase-like_insert_dom_sf"/>
</dbReference>
<organism evidence="2 3">
    <name type="scientific">Nocardioides marmoribigeumensis</name>
    <dbReference type="NCBI Taxonomy" id="433649"/>
    <lineage>
        <taxon>Bacteria</taxon>
        <taxon>Bacillati</taxon>
        <taxon>Actinomycetota</taxon>
        <taxon>Actinomycetes</taxon>
        <taxon>Propionibacteriales</taxon>
        <taxon>Nocardioidaceae</taxon>
        <taxon>Nocardioides</taxon>
    </lineage>
</organism>
<evidence type="ECO:0000259" key="1">
    <source>
        <dbReference type="PROSITE" id="PS51340"/>
    </source>
</evidence>
<dbReference type="PROSITE" id="PS51340">
    <property type="entry name" value="MOSC"/>
    <property type="match status" value="1"/>
</dbReference>
<comment type="caution">
    <text evidence="2">The sequence shown here is derived from an EMBL/GenBank/DDBJ whole genome shotgun (WGS) entry which is preliminary data.</text>
</comment>
<dbReference type="InterPro" id="IPR052353">
    <property type="entry name" value="Benzoxazolinone_Detox_Enz"/>
</dbReference>
<evidence type="ECO:0000313" key="2">
    <source>
        <dbReference type="EMBL" id="MDR7364273.1"/>
    </source>
</evidence>
<dbReference type="RefSeq" id="WP_310305746.1">
    <property type="nucleotide sequence ID" value="NZ_BAAAPS010000005.1"/>
</dbReference>
<proteinExistence type="predicted"/>
<evidence type="ECO:0000313" key="3">
    <source>
        <dbReference type="Proteomes" id="UP001183648"/>
    </source>
</evidence>
<dbReference type="Gene3D" id="2.40.33.20">
    <property type="entry name" value="PK beta-barrel domain-like"/>
    <property type="match status" value="1"/>
</dbReference>
<dbReference type="Proteomes" id="UP001183648">
    <property type="component" value="Unassembled WGS sequence"/>
</dbReference>
<dbReference type="SUPFAM" id="SSF50800">
    <property type="entry name" value="PK beta-barrel domain-like"/>
    <property type="match status" value="1"/>
</dbReference>
<feature type="domain" description="MOSC" evidence="1">
    <location>
        <begin position="27"/>
        <end position="168"/>
    </location>
</feature>
<accession>A0ABU2C0T2</accession>
<protein>
    <submittedName>
        <fullName evidence="2">MOSC domain-containing protein YiiM</fullName>
    </submittedName>
</protein>
<gene>
    <name evidence="2" type="ORF">J2S63_003826</name>
</gene>